<proteinExistence type="predicted"/>
<sequence>MREGSELRKFTLAVRPQSSRISVPQSKGSRSLVEIQDHLLHRPAAAPHGFVIRASRSVQVPQLSVSLILIRGVRLKGADIILISDITNGSKEGEMVKLTIGSDREDLDRWRLRSWGSFRLSEKPRWDRVCAPGQDRDREKLRHVLDEYPKDLDDQKGPGSGVITEKMRIKKLSNQFNDARW</sequence>
<keyword evidence="2" id="KW-1185">Reference proteome</keyword>
<gene>
    <name evidence="1" type="ORF">TNCT_91441</name>
</gene>
<dbReference type="Proteomes" id="UP000887116">
    <property type="component" value="Unassembled WGS sequence"/>
</dbReference>
<accession>A0A8X6LJN2</accession>
<dbReference type="AlphaFoldDB" id="A0A8X6LJN2"/>
<name>A0A8X6LJN2_TRICU</name>
<reference evidence="1" key="1">
    <citation type="submission" date="2020-07" db="EMBL/GenBank/DDBJ databases">
        <title>Multicomponent nature underlies the extraordinary mechanical properties of spider dragline silk.</title>
        <authorList>
            <person name="Kono N."/>
            <person name="Nakamura H."/>
            <person name="Mori M."/>
            <person name="Yoshida Y."/>
            <person name="Ohtoshi R."/>
            <person name="Malay A.D."/>
            <person name="Moran D.A.P."/>
            <person name="Tomita M."/>
            <person name="Numata K."/>
            <person name="Arakawa K."/>
        </authorList>
    </citation>
    <scope>NUCLEOTIDE SEQUENCE</scope>
</reference>
<comment type="caution">
    <text evidence="1">The sequence shown here is derived from an EMBL/GenBank/DDBJ whole genome shotgun (WGS) entry which is preliminary data.</text>
</comment>
<organism evidence="1 2">
    <name type="scientific">Trichonephila clavata</name>
    <name type="common">Joro spider</name>
    <name type="synonym">Nephila clavata</name>
    <dbReference type="NCBI Taxonomy" id="2740835"/>
    <lineage>
        <taxon>Eukaryota</taxon>
        <taxon>Metazoa</taxon>
        <taxon>Ecdysozoa</taxon>
        <taxon>Arthropoda</taxon>
        <taxon>Chelicerata</taxon>
        <taxon>Arachnida</taxon>
        <taxon>Araneae</taxon>
        <taxon>Araneomorphae</taxon>
        <taxon>Entelegynae</taxon>
        <taxon>Araneoidea</taxon>
        <taxon>Nephilidae</taxon>
        <taxon>Trichonephila</taxon>
    </lineage>
</organism>
<protein>
    <submittedName>
        <fullName evidence="1">Uncharacterized protein</fullName>
    </submittedName>
</protein>
<evidence type="ECO:0000313" key="2">
    <source>
        <dbReference type="Proteomes" id="UP000887116"/>
    </source>
</evidence>
<evidence type="ECO:0000313" key="1">
    <source>
        <dbReference type="EMBL" id="GFR10812.1"/>
    </source>
</evidence>
<dbReference type="EMBL" id="BMAO01016736">
    <property type="protein sequence ID" value="GFR10812.1"/>
    <property type="molecule type" value="Genomic_DNA"/>
</dbReference>